<keyword evidence="10" id="KW-1185">Reference proteome</keyword>
<dbReference type="EMBL" id="AZEF01000002">
    <property type="protein sequence ID" value="KRL03531.1"/>
    <property type="molecule type" value="Genomic_DNA"/>
</dbReference>
<dbReference type="InterPro" id="IPR036095">
    <property type="entry name" value="PTS_EIIB-like_sf"/>
</dbReference>
<organism evidence="9 10">
    <name type="scientific">Liquorilactobacillus capillatus DSM 19910</name>
    <dbReference type="NCBI Taxonomy" id="1423731"/>
    <lineage>
        <taxon>Bacteria</taxon>
        <taxon>Bacillati</taxon>
        <taxon>Bacillota</taxon>
        <taxon>Bacilli</taxon>
        <taxon>Lactobacillales</taxon>
        <taxon>Lactobacillaceae</taxon>
        <taxon>Liquorilactobacillus</taxon>
    </lineage>
</organism>
<dbReference type="Pfam" id="PF08279">
    <property type="entry name" value="HTH_11"/>
    <property type="match status" value="1"/>
</dbReference>
<dbReference type="InterPro" id="IPR036388">
    <property type="entry name" value="WH-like_DNA-bd_sf"/>
</dbReference>
<dbReference type="PROSITE" id="PS51372">
    <property type="entry name" value="PRD_2"/>
    <property type="match status" value="2"/>
</dbReference>
<dbReference type="Gene3D" id="3.40.50.2300">
    <property type="match status" value="1"/>
</dbReference>
<dbReference type="CDD" id="cd05568">
    <property type="entry name" value="PTS_IIB_bgl_like"/>
    <property type="match status" value="1"/>
</dbReference>
<dbReference type="OrthoDB" id="3239954at2"/>
<dbReference type="CDD" id="cd00211">
    <property type="entry name" value="PTS_IIA_fru"/>
    <property type="match status" value="1"/>
</dbReference>
<dbReference type="Pfam" id="PF00874">
    <property type="entry name" value="PRD"/>
    <property type="match status" value="2"/>
</dbReference>
<dbReference type="SUPFAM" id="SSF55804">
    <property type="entry name" value="Phoshotransferase/anion transport protein"/>
    <property type="match status" value="1"/>
</dbReference>
<dbReference type="Gene3D" id="1.10.1790.10">
    <property type="entry name" value="PRD domain"/>
    <property type="match status" value="2"/>
</dbReference>
<feature type="domain" description="PRD" evidence="8">
    <location>
        <begin position="285"/>
        <end position="396"/>
    </location>
</feature>
<evidence type="ECO:0000256" key="2">
    <source>
        <dbReference type="ARBA" id="ARBA00022737"/>
    </source>
</evidence>
<dbReference type="PANTHER" id="PTHR30185">
    <property type="entry name" value="CRYPTIC BETA-GLUCOSIDE BGL OPERON ANTITERMINATOR"/>
    <property type="match status" value="1"/>
</dbReference>
<dbReference type="PANTHER" id="PTHR30185:SF13">
    <property type="entry name" value="LICABCH OPERON REGULATOR-RELATED"/>
    <property type="match status" value="1"/>
</dbReference>
<evidence type="ECO:0000256" key="5">
    <source>
        <dbReference type="ARBA" id="ARBA00023163"/>
    </source>
</evidence>
<evidence type="ECO:0000259" key="7">
    <source>
        <dbReference type="PROSITE" id="PS51099"/>
    </source>
</evidence>
<keyword evidence="3" id="KW-0805">Transcription regulation</keyword>
<dbReference type="SUPFAM" id="SSF63520">
    <property type="entry name" value="PTS-regulatory domain, PRD"/>
    <property type="match status" value="2"/>
</dbReference>
<dbReference type="PROSITE" id="PS51099">
    <property type="entry name" value="PTS_EIIB_TYPE_2"/>
    <property type="match status" value="1"/>
</dbReference>
<name>A0A0R1MGL0_9LACO</name>
<dbReference type="InterPro" id="IPR007737">
    <property type="entry name" value="Mga_HTH"/>
</dbReference>
<dbReference type="PATRIC" id="fig|1423731.3.peg.1830"/>
<feature type="domain" description="PRD" evidence="8">
    <location>
        <begin position="180"/>
        <end position="284"/>
    </location>
</feature>
<dbReference type="Pfam" id="PF00359">
    <property type="entry name" value="PTS_EIIA_2"/>
    <property type="match status" value="1"/>
</dbReference>
<gene>
    <name evidence="9" type="ORF">FC81_GL001785</name>
</gene>
<keyword evidence="2" id="KW-0677">Repeat</keyword>
<dbReference type="AlphaFoldDB" id="A0A0R1MGL0"/>
<evidence type="ECO:0000256" key="3">
    <source>
        <dbReference type="ARBA" id="ARBA00023015"/>
    </source>
</evidence>
<dbReference type="InterPro" id="IPR050661">
    <property type="entry name" value="BglG_antiterminators"/>
</dbReference>
<evidence type="ECO:0000256" key="4">
    <source>
        <dbReference type="ARBA" id="ARBA00023159"/>
    </source>
</evidence>
<dbReference type="SUPFAM" id="SSF52794">
    <property type="entry name" value="PTS system IIB component-like"/>
    <property type="match status" value="1"/>
</dbReference>
<dbReference type="InterPro" id="IPR002178">
    <property type="entry name" value="PTS_EIIA_type-2_dom"/>
</dbReference>
<sequence length="634" mass="73443">MISGRQRRILLALSSKQFVTSEWIAKELNLSSRTVRDEIHRMNTISPTSFKITSVRGKGYQLQEYEPAYLNKLSQNTETIMSYDFSVQKNRITYLLKKLLLADGYLKLDVLADEMYVSKSTIQNDLKKVRAILLQEKLQLLNRPYYGMAVNGKEYDKRLCLSKYVYQDTQPFDQLNRHWQFDRESFKKIKEIILTQAEFYHVAFSDVALENLAVHIAIACERIKQGKLIDVLPGHLSGKYSFERKLASEIIKHIETYTCLVFPYTELEYVVVQLLGTKLIYGDDIFNKSEFKEAQHLVQVIIEKLHLKFGWDFSNNKDFKQALTLHLRTTLNRLRYGMSIRNPLKSEIKQKYWAAFEGAVIAGQCVKEVTGVVVNEDEAAYIAIHIESVLQQQVKGHEEFKKRILVVCTSGLGSAKLISIKLERLLGSSLEIISTISYYQLLKQDLTKIDLIISTIPLEEQLPVPVYVLDEFLNEQDVYAIKKLVLTATGIKDTFLDSKHIFIQQKFSNKREVLHFLSNQLISQHLVEKDYENLLLQRESFASTYFGNLTAIPHPVHMVTKKTFWTICTLERPLTWDKAGHQVQFICLMNIKKGEKNNLEQMYQRLLAFLEDKELVRKVVKANTKSEVIKLLGE</sequence>
<evidence type="ECO:0000313" key="10">
    <source>
        <dbReference type="Proteomes" id="UP000051621"/>
    </source>
</evidence>
<dbReference type="STRING" id="1423731.FC81_GL001785"/>
<dbReference type="GO" id="GO:0009401">
    <property type="term" value="P:phosphoenolpyruvate-dependent sugar phosphotransferase system"/>
    <property type="evidence" value="ECO:0007669"/>
    <property type="project" value="InterPro"/>
</dbReference>
<dbReference type="InterPro" id="IPR036634">
    <property type="entry name" value="PRD_sf"/>
</dbReference>
<dbReference type="InterPro" id="IPR013011">
    <property type="entry name" value="PTS_EIIB_2"/>
</dbReference>
<reference evidence="9 10" key="1">
    <citation type="journal article" date="2015" name="Genome Announc.">
        <title>Expanding the biotechnology potential of lactobacilli through comparative genomics of 213 strains and associated genera.</title>
        <authorList>
            <person name="Sun Z."/>
            <person name="Harris H.M."/>
            <person name="McCann A."/>
            <person name="Guo C."/>
            <person name="Argimon S."/>
            <person name="Zhang W."/>
            <person name="Yang X."/>
            <person name="Jeffery I.B."/>
            <person name="Cooney J.C."/>
            <person name="Kagawa T.F."/>
            <person name="Liu W."/>
            <person name="Song Y."/>
            <person name="Salvetti E."/>
            <person name="Wrobel A."/>
            <person name="Rasinkangas P."/>
            <person name="Parkhill J."/>
            <person name="Rea M.C."/>
            <person name="O'Sullivan O."/>
            <person name="Ritari J."/>
            <person name="Douillard F.P."/>
            <person name="Paul Ross R."/>
            <person name="Yang R."/>
            <person name="Briner A.E."/>
            <person name="Felis G.E."/>
            <person name="de Vos W.M."/>
            <person name="Barrangou R."/>
            <person name="Klaenhammer T.R."/>
            <person name="Caufield P.W."/>
            <person name="Cui Y."/>
            <person name="Zhang H."/>
            <person name="O'Toole P.W."/>
        </authorList>
    </citation>
    <scope>NUCLEOTIDE SEQUENCE [LARGE SCALE GENOMIC DNA]</scope>
    <source>
        <strain evidence="9 10">DSM 19910</strain>
    </source>
</reference>
<dbReference type="Gene3D" id="1.10.10.10">
    <property type="entry name" value="Winged helix-like DNA-binding domain superfamily/Winged helix DNA-binding domain"/>
    <property type="match status" value="2"/>
</dbReference>
<accession>A0A0R1MGL0</accession>
<evidence type="ECO:0000313" key="9">
    <source>
        <dbReference type="EMBL" id="KRL03531.1"/>
    </source>
</evidence>
<dbReference type="RefSeq" id="WP_057741642.1">
    <property type="nucleotide sequence ID" value="NZ_AZEF01000002.1"/>
</dbReference>
<feature type="domain" description="PTS EIIA type-2" evidence="6">
    <location>
        <begin position="494"/>
        <end position="634"/>
    </location>
</feature>
<evidence type="ECO:0000259" key="6">
    <source>
        <dbReference type="PROSITE" id="PS51094"/>
    </source>
</evidence>
<dbReference type="InterPro" id="IPR016152">
    <property type="entry name" value="PTrfase/Anion_transptr"/>
</dbReference>
<proteinExistence type="predicted"/>
<keyword evidence="1" id="KW-0808">Transferase</keyword>
<keyword evidence="4" id="KW-0010">Activator</keyword>
<dbReference type="InterPro" id="IPR013196">
    <property type="entry name" value="HTH_11"/>
</dbReference>
<dbReference type="Gene3D" id="3.40.930.10">
    <property type="entry name" value="Mannitol-specific EII, Chain A"/>
    <property type="match status" value="1"/>
</dbReference>
<dbReference type="Pfam" id="PF05043">
    <property type="entry name" value="Mga"/>
    <property type="match status" value="1"/>
</dbReference>
<keyword evidence="5" id="KW-0804">Transcription</keyword>
<evidence type="ECO:0000256" key="1">
    <source>
        <dbReference type="ARBA" id="ARBA00022679"/>
    </source>
</evidence>
<dbReference type="PROSITE" id="PS51094">
    <property type="entry name" value="PTS_EIIA_TYPE_2"/>
    <property type="match status" value="1"/>
</dbReference>
<evidence type="ECO:0000259" key="8">
    <source>
        <dbReference type="PROSITE" id="PS51372"/>
    </source>
</evidence>
<dbReference type="GO" id="GO:0006355">
    <property type="term" value="P:regulation of DNA-templated transcription"/>
    <property type="evidence" value="ECO:0007669"/>
    <property type="project" value="InterPro"/>
</dbReference>
<dbReference type="InterPro" id="IPR011608">
    <property type="entry name" value="PRD"/>
</dbReference>
<dbReference type="Proteomes" id="UP000051621">
    <property type="component" value="Unassembled WGS sequence"/>
</dbReference>
<protein>
    <submittedName>
        <fullName evidence="9">Uncharacterized protein</fullName>
    </submittedName>
</protein>
<feature type="domain" description="PTS EIIB type-2" evidence="7">
    <location>
        <begin position="402"/>
        <end position="493"/>
    </location>
</feature>
<dbReference type="GO" id="GO:0008982">
    <property type="term" value="F:protein-N(PI)-phosphohistidine-sugar phosphotransferase activity"/>
    <property type="evidence" value="ECO:0007669"/>
    <property type="project" value="InterPro"/>
</dbReference>
<comment type="caution">
    <text evidence="9">The sequence shown here is derived from an EMBL/GenBank/DDBJ whole genome shotgun (WGS) entry which is preliminary data.</text>
</comment>